<sequence length="174" mass="20129">MRVIKESLIHLDGRTVTLLDSGTDEKGQYLLVEHMITRQGPMNGPHWHPVLQEKFTVKEGRMRFIIDGNERIVEQGGQVTIHPNETHQFWNVSDNRLIALHEVRPPGQHWKMFKLIHKLECEGRLNKKGIPSNPLWLGVAWKCIDGYLVGPPRRVQTVFLGGLARLAEFLRYRI</sequence>
<gene>
    <name evidence="2" type="ORF">BCM02_101524</name>
</gene>
<dbReference type="EMBL" id="VNHS01000001">
    <property type="protein sequence ID" value="TYP79406.1"/>
    <property type="molecule type" value="Genomic_DNA"/>
</dbReference>
<dbReference type="InterPro" id="IPR053146">
    <property type="entry name" value="QDO-like"/>
</dbReference>
<dbReference type="Proteomes" id="UP000323257">
    <property type="component" value="Unassembled WGS sequence"/>
</dbReference>
<organism evidence="2 3">
    <name type="scientific">Paenibacillus methanolicus</name>
    <dbReference type="NCBI Taxonomy" id="582686"/>
    <lineage>
        <taxon>Bacteria</taxon>
        <taxon>Bacillati</taxon>
        <taxon>Bacillota</taxon>
        <taxon>Bacilli</taxon>
        <taxon>Bacillales</taxon>
        <taxon>Paenibacillaceae</taxon>
        <taxon>Paenibacillus</taxon>
    </lineage>
</organism>
<evidence type="ECO:0000313" key="3">
    <source>
        <dbReference type="Proteomes" id="UP000323257"/>
    </source>
</evidence>
<dbReference type="PANTHER" id="PTHR36440:SF1">
    <property type="entry name" value="PUTATIVE (AFU_ORTHOLOGUE AFUA_8G07350)-RELATED"/>
    <property type="match status" value="1"/>
</dbReference>
<dbReference type="AlphaFoldDB" id="A0A5S5CHY2"/>
<dbReference type="SUPFAM" id="SSF51182">
    <property type="entry name" value="RmlC-like cupins"/>
    <property type="match status" value="1"/>
</dbReference>
<evidence type="ECO:0000313" key="2">
    <source>
        <dbReference type="EMBL" id="TYP79406.1"/>
    </source>
</evidence>
<dbReference type="CDD" id="cd02208">
    <property type="entry name" value="cupin_RmlC-like"/>
    <property type="match status" value="1"/>
</dbReference>
<dbReference type="PANTHER" id="PTHR36440">
    <property type="entry name" value="PUTATIVE (AFU_ORTHOLOGUE AFUA_8G07350)-RELATED"/>
    <property type="match status" value="1"/>
</dbReference>
<name>A0A5S5CHY2_9BACL</name>
<feature type="domain" description="Cupin type-2" evidence="1">
    <location>
        <begin position="40"/>
        <end position="99"/>
    </location>
</feature>
<dbReference type="InterPro" id="IPR011051">
    <property type="entry name" value="RmlC_Cupin_sf"/>
</dbReference>
<comment type="caution">
    <text evidence="2">The sequence shown here is derived from an EMBL/GenBank/DDBJ whole genome shotgun (WGS) entry which is preliminary data.</text>
</comment>
<dbReference type="InterPro" id="IPR013096">
    <property type="entry name" value="Cupin_2"/>
</dbReference>
<reference evidence="2 3" key="1">
    <citation type="submission" date="2019-07" db="EMBL/GenBank/DDBJ databases">
        <title>Genomic Encyclopedia of Type Strains, Phase III (KMG-III): the genomes of soil and plant-associated and newly described type strains.</title>
        <authorList>
            <person name="Whitman W."/>
        </authorList>
    </citation>
    <scope>NUCLEOTIDE SEQUENCE [LARGE SCALE GENOMIC DNA]</scope>
    <source>
        <strain evidence="2 3">BL24</strain>
    </source>
</reference>
<dbReference type="Pfam" id="PF07883">
    <property type="entry name" value="Cupin_2"/>
    <property type="match status" value="1"/>
</dbReference>
<protein>
    <submittedName>
        <fullName evidence="2">Cupin domain-containing protein</fullName>
    </submittedName>
</protein>
<keyword evidence="3" id="KW-1185">Reference proteome</keyword>
<accession>A0A5S5CHY2</accession>
<dbReference type="InterPro" id="IPR014710">
    <property type="entry name" value="RmlC-like_jellyroll"/>
</dbReference>
<evidence type="ECO:0000259" key="1">
    <source>
        <dbReference type="Pfam" id="PF07883"/>
    </source>
</evidence>
<dbReference type="Gene3D" id="2.60.120.10">
    <property type="entry name" value="Jelly Rolls"/>
    <property type="match status" value="1"/>
</dbReference>
<proteinExistence type="predicted"/>